<dbReference type="EMBL" id="AM114193">
    <property type="protein sequence ID" value="CAJ36430.1"/>
    <property type="molecule type" value="Genomic_DNA"/>
</dbReference>
<dbReference type="eggNOG" id="arCOG01739">
    <property type="taxonomic scope" value="Archaea"/>
</dbReference>
<evidence type="ECO:0000256" key="2">
    <source>
        <dbReference type="ARBA" id="ARBA00022692"/>
    </source>
</evidence>
<dbReference type="MEROPS" id="S26.017"/>
<sequence length="183" mass="20445">MDIIRKFLKSKNFWVSTAREFLFAFAFIAVVAGALYAYSGAWPPLVSVNGLSMHPHMQDGDLILIQKLSSDQIQTYEEAKLSGYKTFDGYGDVLVYRPFGRTDITPVIHRAMSRVNASSPMWEGSTLAPNSGFVTQGDNNYLFDQSCAICPNTPVQEDWILGVARFRIPYLGYVRSLIGIFGL</sequence>
<evidence type="ECO:0000256" key="4">
    <source>
        <dbReference type="ARBA" id="ARBA00023136"/>
    </source>
</evidence>
<comment type="subcellular location">
    <subcellularLocation>
        <location evidence="1">Membrane</location>
    </subcellularLocation>
</comment>
<keyword evidence="2 5" id="KW-0812">Transmembrane</keyword>
<dbReference type="PANTHER" id="PTHR10806:SF6">
    <property type="entry name" value="SIGNAL PEPTIDASE COMPLEX CATALYTIC SUBUNIT SEC11"/>
    <property type="match status" value="1"/>
</dbReference>
<dbReference type="GO" id="GO:0006465">
    <property type="term" value="P:signal peptide processing"/>
    <property type="evidence" value="ECO:0007669"/>
    <property type="project" value="InterPro"/>
</dbReference>
<keyword evidence="7" id="KW-1185">Reference proteome</keyword>
<evidence type="ECO:0000256" key="3">
    <source>
        <dbReference type="ARBA" id="ARBA00022989"/>
    </source>
</evidence>
<keyword evidence="4 5" id="KW-0472">Membrane</keyword>
<evidence type="ECO:0000313" key="7">
    <source>
        <dbReference type="Proteomes" id="UP000000663"/>
    </source>
</evidence>
<evidence type="ECO:0000256" key="5">
    <source>
        <dbReference type="SAM" id="Phobius"/>
    </source>
</evidence>
<dbReference type="GeneID" id="5143625"/>
<evidence type="ECO:0000256" key="1">
    <source>
        <dbReference type="ARBA" id="ARBA00004370"/>
    </source>
</evidence>
<gene>
    <name evidence="6" type="ORF">RCIX1120</name>
</gene>
<dbReference type="Proteomes" id="UP000000663">
    <property type="component" value="Chromosome"/>
</dbReference>
<dbReference type="InterPro" id="IPR036286">
    <property type="entry name" value="LexA/Signal_pep-like_sf"/>
</dbReference>
<dbReference type="InterPro" id="IPR001733">
    <property type="entry name" value="Peptidase_S26B"/>
</dbReference>
<keyword evidence="3 5" id="KW-1133">Transmembrane helix</keyword>
<dbReference type="PANTHER" id="PTHR10806">
    <property type="entry name" value="SIGNAL PEPTIDASE COMPLEX CATALYTIC SUBUNIT SEC11"/>
    <property type="match status" value="1"/>
</dbReference>
<dbReference type="RefSeq" id="WP_012036096.1">
    <property type="nucleotide sequence ID" value="NC_009464.1"/>
</dbReference>
<proteinExistence type="predicted"/>
<feature type="transmembrane region" description="Helical" evidence="5">
    <location>
        <begin position="21"/>
        <end position="39"/>
    </location>
</feature>
<accession>Q0W5B3</accession>
<dbReference type="GO" id="GO:0016020">
    <property type="term" value="C:membrane"/>
    <property type="evidence" value="ECO:0007669"/>
    <property type="project" value="UniProtKB-SubCell"/>
</dbReference>
<dbReference type="EC" id="3.4.-.-" evidence="6"/>
<dbReference type="CDD" id="cd06530">
    <property type="entry name" value="S26_SPase_I"/>
    <property type="match status" value="1"/>
</dbReference>
<keyword evidence="6" id="KW-0378">Hydrolase</keyword>
<dbReference type="KEGG" id="rci:RCIX1120"/>
<organism evidence="6 7">
    <name type="scientific">Methanocella arvoryzae (strain DSM 22066 / NBRC 105507 / MRE50)</name>
    <dbReference type="NCBI Taxonomy" id="351160"/>
    <lineage>
        <taxon>Archaea</taxon>
        <taxon>Methanobacteriati</taxon>
        <taxon>Methanobacteriota</taxon>
        <taxon>Stenosarchaea group</taxon>
        <taxon>Methanomicrobia</taxon>
        <taxon>Methanocellales</taxon>
        <taxon>Methanocellaceae</taxon>
        <taxon>Methanocella</taxon>
    </lineage>
</organism>
<reference evidence="6 7" key="1">
    <citation type="journal article" date="2006" name="Science">
        <title>Genome of rice cluster I archaea -- the key methane producers in the rice rhizosphere.</title>
        <authorList>
            <person name="Erkel C."/>
            <person name="Kube M."/>
            <person name="Reinhardt R."/>
            <person name="Liesack W."/>
        </authorList>
    </citation>
    <scope>NUCLEOTIDE SEQUENCE [LARGE SCALE GENOMIC DNA]</scope>
    <source>
        <strain evidence="7">DSM 22066 / NBRC 105507 / MRE50</strain>
    </source>
</reference>
<evidence type="ECO:0000313" key="6">
    <source>
        <dbReference type="EMBL" id="CAJ36430.1"/>
    </source>
</evidence>
<dbReference type="SUPFAM" id="SSF51306">
    <property type="entry name" value="LexA/Signal peptidase"/>
    <property type="match status" value="1"/>
</dbReference>
<dbReference type="GO" id="GO:0004252">
    <property type="term" value="F:serine-type endopeptidase activity"/>
    <property type="evidence" value="ECO:0007669"/>
    <property type="project" value="InterPro"/>
</dbReference>
<name>Q0W5B3_METAR</name>
<dbReference type="AlphaFoldDB" id="Q0W5B3"/>
<dbReference type="InterPro" id="IPR019533">
    <property type="entry name" value="Peptidase_S26"/>
</dbReference>
<protein>
    <submittedName>
        <fullName evidence="6">Signal sequence peptidase</fullName>
        <ecNumber evidence="6">3.4.-.-</ecNumber>
    </submittedName>
</protein>
<dbReference type="STRING" id="351160.RCIX1120"/>